<sequence length="239" mass="27889">MFVELNRLGAPFAHDRWPNVYTYANKTLDRILYGYSSKVSVRLARDWADRRLPLHRDRVKLADLSNELFYRSLLKVTGKRAVFDPDKSLWRFWHLRELPGLEMRVVVMTKDVRSFVVSAAKRNYSLVEAVRMWSASYRDAESLTASMPRDRILWVKHEELCEKTDATTLDLCEFMGVESMTLPQPIYPSQQHVLGNRIRRSESLSIRPASPYQESITPEMEREILAIAGEANERYGYIN</sequence>
<dbReference type="SUPFAM" id="SSF52540">
    <property type="entry name" value="P-loop containing nucleoside triphosphate hydrolases"/>
    <property type="match status" value="1"/>
</dbReference>
<dbReference type="Proteomes" id="UP000315440">
    <property type="component" value="Unassembled WGS sequence"/>
</dbReference>
<comment type="caution">
    <text evidence="1">The sequence shown here is derived from an EMBL/GenBank/DDBJ whole genome shotgun (WGS) entry which is preliminary data.</text>
</comment>
<name>A0A5C5ZQK9_9BACT</name>
<proteinExistence type="predicted"/>
<reference evidence="1 2" key="1">
    <citation type="submission" date="2019-02" db="EMBL/GenBank/DDBJ databases">
        <title>Deep-cultivation of Planctomycetes and their phenomic and genomic characterization uncovers novel biology.</title>
        <authorList>
            <person name="Wiegand S."/>
            <person name="Jogler M."/>
            <person name="Boedeker C."/>
            <person name="Pinto D."/>
            <person name="Vollmers J."/>
            <person name="Rivas-Marin E."/>
            <person name="Kohn T."/>
            <person name="Peeters S.H."/>
            <person name="Heuer A."/>
            <person name="Rast P."/>
            <person name="Oberbeckmann S."/>
            <person name="Bunk B."/>
            <person name="Jeske O."/>
            <person name="Meyerdierks A."/>
            <person name="Storesund J.E."/>
            <person name="Kallscheuer N."/>
            <person name="Luecker S."/>
            <person name="Lage O.M."/>
            <person name="Pohl T."/>
            <person name="Merkel B.J."/>
            <person name="Hornburger P."/>
            <person name="Mueller R.-W."/>
            <person name="Bruemmer F."/>
            <person name="Labrenz M."/>
            <person name="Spormann A.M."/>
            <person name="Op Den Camp H."/>
            <person name="Overmann J."/>
            <person name="Amann R."/>
            <person name="Jetten M.S.M."/>
            <person name="Mascher T."/>
            <person name="Medema M.H."/>
            <person name="Devos D.P."/>
            <person name="Kaster A.-K."/>
            <person name="Ovreas L."/>
            <person name="Rohde M."/>
            <person name="Galperin M.Y."/>
            <person name="Jogler C."/>
        </authorList>
    </citation>
    <scope>NUCLEOTIDE SEQUENCE [LARGE SCALE GENOMIC DNA]</scope>
    <source>
        <strain evidence="1 2">Mal64</strain>
    </source>
</reference>
<gene>
    <name evidence="1" type="ORF">Mal64_01280</name>
</gene>
<accession>A0A5C5ZQK9</accession>
<evidence type="ECO:0008006" key="3">
    <source>
        <dbReference type="Google" id="ProtNLM"/>
    </source>
</evidence>
<evidence type="ECO:0000313" key="1">
    <source>
        <dbReference type="EMBL" id="TWT89749.1"/>
    </source>
</evidence>
<organism evidence="1 2">
    <name type="scientific">Pseudobythopirellula maris</name>
    <dbReference type="NCBI Taxonomy" id="2527991"/>
    <lineage>
        <taxon>Bacteria</taxon>
        <taxon>Pseudomonadati</taxon>
        <taxon>Planctomycetota</taxon>
        <taxon>Planctomycetia</taxon>
        <taxon>Pirellulales</taxon>
        <taxon>Lacipirellulaceae</taxon>
        <taxon>Pseudobythopirellula</taxon>
    </lineage>
</organism>
<evidence type="ECO:0000313" key="2">
    <source>
        <dbReference type="Proteomes" id="UP000315440"/>
    </source>
</evidence>
<dbReference type="Gene3D" id="3.40.50.300">
    <property type="entry name" value="P-loop containing nucleotide triphosphate hydrolases"/>
    <property type="match status" value="1"/>
</dbReference>
<dbReference type="InterPro" id="IPR027417">
    <property type="entry name" value="P-loop_NTPase"/>
</dbReference>
<protein>
    <recommendedName>
        <fullName evidence="3">Sulfotransferase domain protein</fullName>
    </recommendedName>
</protein>
<dbReference type="AlphaFoldDB" id="A0A5C5ZQK9"/>
<keyword evidence="2" id="KW-1185">Reference proteome</keyword>
<dbReference type="EMBL" id="SJPQ01000001">
    <property type="protein sequence ID" value="TWT89749.1"/>
    <property type="molecule type" value="Genomic_DNA"/>
</dbReference>